<dbReference type="AlphaFoldDB" id="A0A382CNF1"/>
<evidence type="ECO:0000313" key="1">
    <source>
        <dbReference type="EMBL" id="SVB27660.1"/>
    </source>
</evidence>
<sequence length="122" mass="13632">VLLATVVVSISVVELSRALSNLNRVAVVASAVTKAGNQADMLMKKIMSKRFDENIYNSYSLDLDGDTGHIVASGYKGISGRNARTVELWFKVDNDDLGLSPYGLVYWGEEDYCKRWRIELIR</sequence>
<dbReference type="EMBL" id="UINC01035369">
    <property type="protein sequence ID" value="SVB27660.1"/>
    <property type="molecule type" value="Genomic_DNA"/>
</dbReference>
<feature type="non-terminal residue" evidence="1">
    <location>
        <position position="1"/>
    </location>
</feature>
<proteinExistence type="predicted"/>
<feature type="non-terminal residue" evidence="1">
    <location>
        <position position="122"/>
    </location>
</feature>
<name>A0A382CNF1_9ZZZZ</name>
<protein>
    <submittedName>
        <fullName evidence="1">Uncharacterized protein</fullName>
    </submittedName>
</protein>
<reference evidence="1" key="1">
    <citation type="submission" date="2018-05" db="EMBL/GenBank/DDBJ databases">
        <authorList>
            <person name="Lanie J.A."/>
            <person name="Ng W.-L."/>
            <person name="Kazmierczak K.M."/>
            <person name="Andrzejewski T.M."/>
            <person name="Davidsen T.M."/>
            <person name="Wayne K.J."/>
            <person name="Tettelin H."/>
            <person name="Glass J.I."/>
            <person name="Rusch D."/>
            <person name="Podicherti R."/>
            <person name="Tsui H.-C.T."/>
            <person name="Winkler M.E."/>
        </authorList>
    </citation>
    <scope>NUCLEOTIDE SEQUENCE</scope>
</reference>
<accession>A0A382CNF1</accession>
<gene>
    <name evidence="1" type="ORF">METZ01_LOCUS180514</name>
</gene>
<organism evidence="1">
    <name type="scientific">marine metagenome</name>
    <dbReference type="NCBI Taxonomy" id="408172"/>
    <lineage>
        <taxon>unclassified sequences</taxon>
        <taxon>metagenomes</taxon>
        <taxon>ecological metagenomes</taxon>
    </lineage>
</organism>